<organism evidence="2">
    <name type="scientific">freshwater metagenome</name>
    <dbReference type="NCBI Taxonomy" id="449393"/>
    <lineage>
        <taxon>unclassified sequences</taxon>
        <taxon>metagenomes</taxon>
        <taxon>ecological metagenomes</taxon>
    </lineage>
</organism>
<accession>A0A6J6Z1B1</accession>
<dbReference type="InterPro" id="IPR012338">
    <property type="entry name" value="Beta-lactam/transpept-like"/>
</dbReference>
<dbReference type="EMBL" id="CAFAAQ010000148">
    <property type="protein sequence ID" value="CAB4815522.1"/>
    <property type="molecule type" value="Genomic_DNA"/>
</dbReference>
<dbReference type="InterPro" id="IPR050789">
    <property type="entry name" value="Diverse_Enzym_Activities"/>
</dbReference>
<dbReference type="EMBL" id="CAFBOG010000041">
    <property type="protein sequence ID" value="CAB4974110.1"/>
    <property type="molecule type" value="Genomic_DNA"/>
</dbReference>
<dbReference type="PANTHER" id="PTHR43283">
    <property type="entry name" value="BETA-LACTAMASE-RELATED"/>
    <property type="match status" value="1"/>
</dbReference>
<dbReference type="PANTHER" id="PTHR43283:SF3">
    <property type="entry name" value="BETA-LACTAMASE FAMILY PROTEIN (AFU_ORTHOLOGUE AFUA_5G07500)"/>
    <property type="match status" value="1"/>
</dbReference>
<dbReference type="Gene3D" id="3.40.710.10">
    <property type="entry name" value="DD-peptidase/beta-lactamase superfamily"/>
    <property type="match status" value="1"/>
</dbReference>
<feature type="domain" description="Beta-lactamase-related" evidence="1">
    <location>
        <begin position="40"/>
        <end position="392"/>
    </location>
</feature>
<proteinExistence type="predicted"/>
<sequence length="407" mass="42697">MCRARGLALDPVTSFSADPVQPTINAADAGIDLAALDTLRRRIQVEVDAGRMPAAQMAMAVNQELAVFESFGSATAQTEFNIFSCTKALIAGVVWQLIAEGRFAPDTRAIELIPAFGTLGKTPDWMAQVTLGQLLTHTSGFPAAPLGPPTWDTRAGRQETFAKWHAAFEPGTYFEYHPTAAHWVVAEMIEVVEGIDYREVVRQRIIEPLGLVGISLGTPAEEQGEIAVMQMVGELPSPAEIEAVFGTADFDIGEVTPAILLGFNHPEIRAAGIPAGGGVSTAAALAMYYQSLLHNPGGLWDPAVLADGTAKIMCTLPSPDTGVASNRSLGLVIAGDDGLSMMRGMGATVSANAFGHNGAGGQIAWADPATGLSFAFVTSGLDLNFLREARRTASFGSKAAVCVAPKS</sequence>
<name>A0A6J6Z1B1_9ZZZZ</name>
<evidence type="ECO:0000313" key="3">
    <source>
        <dbReference type="EMBL" id="CAB4974110.1"/>
    </source>
</evidence>
<evidence type="ECO:0000313" key="2">
    <source>
        <dbReference type="EMBL" id="CAB4815522.1"/>
    </source>
</evidence>
<dbReference type="Pfam" id="PF00144">
    <property type="entry name" value="Beta-lactamase"/>
    <property type="match status" value="1"/>
</dbReference>
<dbReference type="SUPFAM" id="SSF56601">
    <property type="entry name" value="beta-lactamase/transpeptidase-like"/>
    <property type="match status" value="1"/>
</dbReference>
<gene>
    <name evidence="2" type="ORF">UFOPK3046_01429</name>
    <name evidence="3" type="ORF">UFOPK3914_00632</name>
    <name evidence="4" type="ORF">UFOPK4173_00532</name>
</gene>
<reference evidence="2" key="1">
    <citation type="submission" date="2020-05" db="EMBL/GenBank/DDBJ databases">
        <authorList>
            <person name="Chiriac C."/>
            <person name="Salcher M."/>
            <person name="Ghai R."/>
            <person name="Kavagutti S V."/>
        </authorList>
    </citation>
    <scope>NUCLEOTIDE SEQUENCE</scope>
</reference>
<dbReference type="EMBL" id="CAFBPW010000040">
    <property type="protein sequence ID" value="CAB5030174.1"/>
    <property type="molecule type" value="Genomic_DNA"/>
</dbReference>
<dbReference type="AlphaFoldDB" id="A0A6J6Z1B1"/>
<protein>
    <submittedName>
        <fullName evidence="2">Unannotated protein</fullName>
    </submittedName>
</protein>
<evidence type="ECO:0000259" key="1">
    <source>
        <dbReference type="Pfam" id="PF00144"/>
    </source>
</evidence>
<dbReference type="InterPro" id="IPR001466">
    <property type="entry name" value="Beta-lactam-related"/>
</dbReference>
<evidence type="ECO:0000313" key="4">
    <source>
        <dbReference type="EMBL" id="CAB5030174.1"/>
    </source>
</evidence>